<sequence>MLLASIPHPGMASHMCSSLYTANWREEASPKFYECLQQRCNLFALRLSETFIMA</sequence>
<keyword evidence="2" id="KW-1185">Reference proteome</keyword>
<evidence type="ECO:0000313" key="1">
    <source>
        <dbReference type="EMBL" id="EDW55154.1"/>
    </source>
</evidence>
<dbReference type="OMA" id="YTANWRE"/>
<gene>
    <name evidence="1" type="primary">Dsec\GM10523</name>
    <name evidence="1" type="ORF">Dsec_GM10523</name>
</gene>
<dbReference type="AlphaFoldDB" id="B4I4L1"/>
<reference evidence="1 2" key="1">
    <citation type="journal article" date="2007" name="Nature">
        <title>Evolution of genes and genomes on the Drosophila phylogeny.</title>
        <authorList>
            <consortium name="Drosophila 12 Genomes Consortium"/>
            <person name="Clark A.G."/>
            <person name="Eisen M.B."/>
            <person name="Smith D.R."/>
            <person name="Bergman C.M."/>
            <person name="Oliver B."/>
            <person name="Markow T.A."/>
            <person name="Kaufman T.C."/>
            <person name="Kellis M."/>
            <person name="Gelbart W."/>
            <person name="Iyer V.N."/>
            <person name="Pollard D.A."/>
            <person name="Sackton T.B."/>
            <person name="Larracuente A.M."/>
            <person name="Singh N.D."/>
            <person name="Abad J.P."/>
            <person name="Abt D.N."/>
            <person name="Adryan B."/>
            <person name="Aguade M."/>
            <person name="Akashi H."/>
            <person name="Anderson W.W."/>
            <person name="Aquadro C.F."/>
            <person name="Ardell D.H."/>
            <person name="Arguello R."/>
            <person name="Artieri C.G."/>
            <person name="Barbash D.A."/>
            <person name="Barker D."/>
            <person name="Barsanti P."/>
            <person name="Batterham P."/>
            <person name="Batzoglou S."/>
            <person name="Begun D."/>
            <person name="Bhutkar A."/>
            <person name="Blanco E."/>
            <person name="Bosak S.A."/>
            <person name="Bradley R.K."/>
            <person name="Brand A.D."/>
            <person name="Brent M.R."/>
            <person name="Brooks A.N."/>
            <person name="Brown R.H."/>
            <person name="Butlin R.K."/>
            <person name="Caggese C."/>
            <person name="Calvi B.R."/>
            <person name="Bernardo de Carvalho A."/>
            <person name="Caspi A."/>
            <person name="Castrezana S."/>
            <person name="Celniker S.E."/>
            <person name="Chang J.L."/>
            <person name="Chapple C."/>
            <person name="Chatterji S."/>
            <person name="Chinwalla A."/>
            <person name="Civetta A."/>
            <person name="Clifton S.W."/>
            <person name="Comeron J.M."/>
            <person name="Costello J.C."/>
            <person name="Coyne J.A."/>
            <person name="Daub J."/>
            <person name="David R.G."/>
            <person name="Delcher A.L."/>
            <person name="Delehaunty K."/>
            <person name="Do C.B."/>
            <person name="Ebling H."/>
            <person name="Edwards K."/>
            <person name="Eickbush T."/>
            <person name="Evans J.D."/>
            <person name="Filipski A."/>
            <person name="Findeiss S."/>
            <person name="Freyhult E."/>
            <person name="Fulton L."/>
            <person name="Fulton R."/>
            <person name="Garcia A.C."/>
            <person name="Gardiner A."/>
            <person name="Garfield D.A."/>
            <person name="Garvin B.E."/>
            <person name="Gibson G."/>
            <person name="Gilbert D."/>
            <person name="Gnerre S."/>
            <person name="Godfrey J."/>
            <person name="Good R."/>
            <person name="Gotea V."/>
            <person name="Gravely B."/>
            <person name="Greenberg A.J."/>
            <person name="Griffiths-Jones S."/>
            <person name="Gross S."/>
            <person name="Guigo R."/>
            <person name="Gustafson E.A."/>
            <person name="Haerty W."/>
            <person name="Hahn M.W."/>
            <person name="Halligan D.L."/>
            <person name="Halpern A.L."/>
            <person name="Halter G.M."/>
            <person name="Han M.V."/>
            <person name="Heger A."/>
            <person name="Hillier L."/>
            <person name="Hinrichs A.S."/>
            <person name="Holmes I."/>
            <person name="Hoskins R.A."/>
            <person name="Hubisz M.J."/>
            <person name="Hultmark D."/>
            <person name="Huntley M.A."/>
            <person name="Jaffe D.B."/>
            <person name="Jagadeeshan S."/>
            <person name="Jeck W.R."/>
            <person name="Johnson J."/>
            <person name="Jones C.D."/>
            <person name="Jordan W.C."/>
            <person name="Karpen G.H."/>
            <person name="Kataoka E."/>
            <person name="Keightley P.D."/>
            <person name="Kheradpour P."/>
            <person name="Kirkness E.F."/>
            <person name="Koerich L.B."/>
            <person name="Kristiansen K."/>
            <person name="Kudrna D."/>
            <person name="Kulathinal R.J."/>
            <person name="Kumar S."/>
            <person name="Kwok R."/>
            <person name="Lander E."/>
            <person name="Langley C.H."/>
            <person name="Lapoint R."/>
            <person name="Lazzaro B.P."/>
            <person name="Lee S.J."/>
            <person name="Levesque L."/>
            <person name="Li R."/>
            <person name="Lin C.F."/>
            <person name="Lin M.F."/>
            <person name="Lindblad-Toh K."/>
            <person name="Llopart A."/>
            <person name="Long M."/>
            <person name="Low L."/>
            <person name="Lozovsky E."/>
            <person name="Lu J."/>
            <person name="Luo M."/>
            <person name="Machado C.A."/>
            <person name="Makalowski W."/>
            <person name="Marzo M."/>
            <person name="Matsuda M."/>
            <person name="Matzkin L."/>
            <person name="McAllister B."/>
            <person name="McBride C.S."/>
            <person name="McKernan B."/>
            <person name="McKernan K."/>
            <person name="Mendez-Lago M."/>
            <person name="Minx P."/>
            <person name="Mollenhauer M.U."/>
            <person name="Montooth K."/>
            <person name="Mount S.M."/>
            <person name="Mu X."/>
            <person name="Myers E."/>
            <person name="Negre B."/>
            <person name="Newfeld S."/>
            <person name="Nielsen R."/>
            <person name="Noor M.A."/>
            <person name="O'Grady P."/>
            <person name="Pachter L."/>
            <person name="Papaceit M."/>
            <person name="Parisi M.J."/>
            <person name="Parisi M."/>
            <person name="Parts L."/>
            <person name="Pedersen J.S."/>
            <person name="Pesole G."/>
            <person name="Phillippy A.M."/>
            <person name="Ponting C.P."/>
            <person name="Pop M."/>
            <person name="Porcelli D."/>
            <person name="Powell J.R."/>
            <person name="Prohaska S."/>
            <person name="Pruitt K."/>
            <person name="Puig M."/>
            <person name="Quesneville H."/>
            <person name="Ram K.R."/>
            <person name="Rand D."/>
            <person name="Rasmussen M.D."/>
            <person name="Reed L.K."/>
            <person name="Reenan R."/>
            <person name="Reily A."/>
            <person name="Remington K.A."/>
            <person name="Rieger T.T."/>
            <person name="Ritchie M.G."/>
            <person name="Robin C."/>
            <person name="Rogers Y.H."/>
            <person name="Rohde C."/>
            <person name="Rozas J."/>
            <person name="Rubenfield M.J."/>
            <person name="Ruiz A."/>
            <person name="Russo S."/>
            <person name="Salzberg S.L."/>
            <person name="Sanchez-Gracia A."/>
            <person name="Saranga D.J."/>
            <person name="Sato H."/>
            <person name="Schaeffer S.W."/>
            <person name="Schatz M.C."/>
            <person name="Schlenke T."/>
            <person name="Schwartz R."/>
            <person name="Segarra C."/>
            <person name="Singh R.S."/>
            <person name="Sirot L."/>
            <person name="Sirota M."/>
            <person name="Sisneros N.B."/>
            <person name="Smith C.D."/>
            <person name="Smith T.F."/>
            <person name="Spieth J."/>
            <person name="Stage D.E."/>
            <person name="Stark A."/>
            <person name="Stephan W."/>
            <person name="Strausberg R.L."/>
            <person name="Strempel S."/>
            <person name="Sturgill D."/>
            <person name="Sutton G."/>
            <person name="Sutton G.G."/>
            <person name="Tao W."/>
            <person name="Teichmann S."/>
            <person name="Tobari Y.N."/>
            <person name="Tomimura Y."/>
            <person name="Tsolas J.M."/>
            <person name="Valente V.L."/>
            <person name="Venter E."/>
            <person name="Venter J.C."/>
            <person name="Vicario S."/>
            <person name="Vieira F.G."/>
            <person name="Vilella A.J."/>
            <person name="Villasante A."/>
            <person name="Walenz B."/>
            <person name="Wang J."/>
            <person name="Wasserman M."/>
            <person name="Watts T."/>
            <person name="Wilson D."/>
            <person name="Wilson R.K."/>
            <person name="Wing R.A."/>
            <person name="Wolfner M.F."/>
            <person name="Wong A."/>
            <person name="Wong G.K."/>
            <person name="Wu C.I."/>
            <person name="Wu G."/>
            <person name="Yamamoto D."/>
            <person name="Yang H.P."/>
            <person name="Yang S.P."/>
            <person name="Yorke J.A."/>
            <person name="Yoshida K."/>
            <person name="Zdobnov E."/>
            <person name="Zhang P."/>
            <person name="Zhang Y."/>
            <person name="Zimin A.V."/>
            <person name="Baldwin J."/>
            <person name="Abdouelleil A."/>
            <person name="Abdulkadir J."/>
            <person name="Abebe A."/>
            <person name="Abera B."/>
            <person name="Abreu J."/>
            <person name="Acer S.C."/>
            <person name="Aftuck L."/>
            <person name="Alexander A."/>
            <person name="An P."/>
            <person name="Anderson E."/>
            <person name="Anderson S."/>
            <person name="Arachi H."/>
            <person name="Azer M."/>
            <person name="Bachantsang P."/>
            <person name="Barry A."/>
            <person name="Bayul T."/>
            <person name="Berlin A."/>
            <person name="Bessette D."/>
            <person name="Bloom T."/>
            <person name="Blye J."/>
            <person name="Boguslavskiy L."/>
            <person name="Bonnet C."/>
            <person name="Boukhgalter B."/>
            <person name="Bourzgui I."/>
            <person name="Brown A."/>
            <person name="Cahill P."/>
            <person name="Channer S."/>
            <person name="Cheshatsang Y."/>
            <person name="Chuda L."/>
            <person name="Citroen M."/>
            <person name="Collymore A."/>
            <person name="Cooke P."/>
            <person name="Costello M."/>
            <person name="D'Aco K."/>
            <person name="Daza R."/>
            <person name="De Haan G."/>
            <person name="DeGray S."/>
            <person name="DeMaso C."/>
            <person name="Dhargay N."/>
            <person name="Dooley K."/>
            <person name="Dooley E."/>
            <person name="Doricent M."/>
            <person name="Dorje P."/>
            <person name="Dorjee K."/>
            <person name="Dupes A."/>
            <person name="Elong R."/>
            <person name="Falk J."/>
            <person name="Farina A."/>
            <person name="Faro S."/>
            <person name="Ferguson D."/>
            <person name="Fisher S."/>
            <person name="Foley C.D."/>
            <person name="Franke A."/>
            <person name="Friedrich D."/>
            <person name="Gadbois L."/>
            <person name="Gearin G."/>
            <person name="Gearin C.R."/>
            <person name="Giannoukos G."/>
            <person name="Goode T."/>
            <person name="Graham J."/>
            <person name="Grandbois E."/>
            <person name="Grewal S."/>
            <person name="Gyaltsen K."/>
            <person name="Hafez N."/>
            <person name="Hagos B."/>
            <person name="Hall J."/>
            <person name="Henson C."/>
            <person name="Hollinger A."/>
            <person name="Honan T."/>
            <person name="Huard M.D."/>
            <person name="Hughes L."/>
            <person name="Hurhula B."/>
            <person name="Husby M.E."/>
            <person name="Kamat A."/>
            <person name="Kanga B."/>
            <person name="Kashin S."/>
            <person name="Khazanovich D."/>
            <person name="Kisner P."/>
            <person name="Lance K."/>
            <person name="Lara M."/>
            <person name="Lee W."/>
            <person name="Lennon N."/>
            <person name="Letendre F."/>
            <person name="LeVine R."/>
            <person name="Lipovsky A."/>
            <person name="Liu X."/>
            <person name="Liu J."/>
            <person name="Liu S."/>
            <person name="Lokyitsang T."/>
            <person name="Lokyitsang Y."/>
            <person name="Lubonja R."/>
            <person name="Lui A."/>
            <person name="MacDonald P."/>
            <person name="Magnisalis V."/>
            <person name="Maru K."/>
            <person name="Matthews C."/>
            <person name="McCusker W."/>
            <person name="McDonough S."/>
            <person name="Mehta T."/>
            <person name="Meldrim J."/>
            <person name="Meneus L."/>
            <person name="Mihai O."/>
            <person name="Mihalev A."/>
            <person name="Mihova T."/>
            <person name="Mittelman R."/>
            <person name="Mlenga V."/>
            <person name="Montmayeur A."/>
            <person name="Mulrain L."/>
            <person name="Navidi A."/>
            <person name="Naylor J."/>
            <person name="Negash T."/>
            <person name="Nguyen T."/>
            <person name="Nguyen N."/>
            <person name="Nicol R."/>
            <person name="Norbu C."/>
            <person name="Norbu N."/>
            <person name="Novod N."/>
            <person name="O'Neill B."/>
            <person name="Osman S."/>
            <person name="Markiewicz E."/>
            <person name="Oyono O.L."/>
            <person name="Patti C."/>
            <person name="Phunkhang P."/>
            <person name="Pierre F."/>
            <person name="Priest M."/>
            <person name="Raghuraman S."/>
            <person name="Rege F."/>
            <person name="Reyes R."/>
            <person name="Rise C."/>
            <person name="Rogov P."/>
            <person name="Ross K."/>
            <person name="Ryan E."/>
            <person name="Settipalli S."/>
            <person name="Shea T."/>
            <person name="Sherpa N."/>
            <person name="Shi L."/>
            <person name="Shih D."/>
            <person name="Sparrow T."/>
            <person name="Spaulding J."/>
            <person name="Stalker J."/>
            <person name="Stange-Thomann N."/>
            <person name="Stavropoulos S."/>
            <person name="Stone C."/>
            <person name="Strader C."/>
            <person name="Tesfaye S."/>
            <person name="Thomson T."/>
            <person name="Thoulutsang Y."/>
            <person name="Thoulutsang D."/>
            <person name="Topham K."/>
            <person name="Topping I."/>
            <person name="Tsamla T."/>
            <person name="Vassiliev H."/>
            <person name="Vo A."/>
            <person name="Wangchuk T."/>
            <person name="Wangdi T."/>
            <person name="Weiand M."/>
            <person name="Wilkinson J."/>
            <person name="Wilson A."/>
            <person name="Yadav S."/>
            <person name="Young G."/>
            <person name="Yu Q."/>
            <person name="Zembek L."/>
            <person name="Zhong D."/>
            <person name="Zimmer A."/>
            <person name="Zwirko Z."/>
            <person name="Jaffe D.B."/>
            <person name="Alvarez P."/>
            <person name="Brockman W."/>
            <person name="Butler J."/>
            <person name="Chin C."/>
            <person name="Gnerre S."/>
            <person name="Grabherr M."/>
            <person name="Kleber M."/>
            <person name="Mauceli E."/>
            <person name="MacCallum I."/>
        </authorList>
    </citation>
    <scope>NUCLEOTIDE SEQUENCE [LARGE SCALE GENOMIC DNA]</scope>
    <source>
        <strain evidence="2">Rob3c / Tucson 14021-0248.25</strain>
    </source>
</reference>
<name>B4I4L1_DROSE</name>
<dbReference type="EMBL" id="CH480821">
    <property type="protein sequence ID" value="EDW55154.1"/>
    <property type="molecule type" value="Genomic_DNA"/>
</dbReference>
<accession>B4I4L1</accession>
<proteinExistence type="predicted"/>
<protein>
    <submittedName>
        <fullName evidence="1">GM10523</fullName>
    </submittedName>
</protein>
<dbReference type="HOGENOM" id="CLU_3052593_0_0_1"/>
<evidence type="ECO:0000313" key="2">
    <source>
        <dbReference type="Proteomes" id="UP000001292"/>
    </source>
</evidence>
<dbReference type="Proteomes" id="UP000001292">
    <property type="component" value="Unassembled WGS sequence"/>
</dbReference>
<organism evidence="2">
    <name type="scientific">Drosophila sechellia</name>
    <name type="common">Fruit fly</name>
    <dbReference type="NCBI Taxonomy" id="7238"/>
    <lineage>
        <taxon>Eukaryota</taxon>
        <taxon>Metazoa</taxon>
        <taxon>Ecdysozoa</taxon>
        <taxon>Arthropoda</taxon>
        <taxon>Hexapoda</taxon>
        <taxon>Insecta</taxon>
        <taxon>Pterygota</taxon>
        <taxon>Neoptera</taxon>
        <taxon>Endopterygota</taxon>
        <taxon>Diptera</taxon>
        <taxon>Brachycera</taxon>
        <taxon>Muscomorpha</taxon>
        <taxon>Ephydroidea</taxon>
        <taxon>Drosophilidae</taxon>
        <taxon>Drosophila</taxon>
        <taxon>Sophophora</taxon>
    </lineage>
</organism>